<keyword evidence="2" id="KW-1185">Reference proteome</keyword>
<proteinExistence type="predicted"/>
<dbReference type="PATRIC" id="fig|1278073.3.peg.5843"/>
<dbReference type="RefSeq" id="WP_015351293.1">
    <property type="nucleotide sequence ID" value="NC_020126.1"/>
</dbReference>
<dbReference type="SUPFAM" id="SSF69635">
    <property type="entry name" value="Type III secretory system chaperone-like"/>
    <property type="match status" value="1"/>
</dbReference>
<evidence type="ECO:0000313" key="1">
    <source>
        <dbReference type="EMBL" id="AGC47038.1"/>
    </source>
</evidence>
<dbReference type="STRING" id="1278073.MYSTI_05762"/>
<name>L7UG85_MYXSD</name>
<protein>
    <submittedName>
        <fullName evidence="1">Uncharacterized protein</fullName>
    </submittedName>
</protein>
<dbReference type="AlphaFoldDB" id="L7UG85"/>
<dbReference type="OrthoDB" id="9255778at2"/>
<dbReference type="HOGENOM" id="CLU_2001407_0_0_7"/>
<evidence type="ECO:0000313" key="2">
    <source>
        <dbReference type="Proteomes" id="UP000011131"/>
    </source>
</evidence>
<accession>L7UG85</accession>
<sequence length="124" mass="14327">MSSDWRVFCRGARVAIDGDELIVDFENQRSHRVRVRETDEVIEFHAVVARAAAVRDIPDLPLRLWRYNRASQLVSFRLDTRGRVYAEGWVPKAGLTAEEFQLTLRHVAAESDRLEYLLTGRDAE</sequence>
<gene>
    <name evidence="1" type="ordered locus">MYSTI_05762</name>
</gene>
<organism evidence="1 2">
    <name type="scientific">Myxococcus stipitatus (strain DSM 14675 / JCM 12634 / Mx s8)</name>
    <dbReference type="NCBI Taxonomy" id="1278073"/>
    <lineage>
        <taxon>Bacteria</taxon>
        <taxon>Pseudomonadati</taxon>
        <taxon>Myxococcota</taxon>
        <taxon>Myxococcia</taxon>
        <taxon>Myxococcales</taxon>
        <taxon>Cystobacterineae</taxon>
        <taxon>Myxococcaceae</taxon>
        <taxon>Myxococcus</taxon>
    </lineage>
</organism>
<dbReference type="EMBL" id="CP004025">
    <property type="protein sequence ID" value="AGC47038.1"/>
    <property type="molecule type" value="Genomic_DNA"/>
</dbReference>
<reference evidence="1 2" key="1">
    <citation type="journal article" date="2013" name="Genome Announc.">
        <title>Complete genome sequence of Myxococcus stipitatus strain DSM 14675, a fruiting myxobacterium.</title>
        <authorList>
            <person name="Huntley S."/>
            <person name="Kneip S."/>
            <person name="Treuner-Lange A."/>
            <person name="Sogaard-Andersen L."/>
        </authorList>
    </citation>
    <scope>NUCLEOTIDE SEQUENCE [LARGE SCALE GENOMIC DNA]</scope>
    <source>
        <strain evidence="2">DSM 14675 / JCM 12634 / Mx s8</strain>
    </source>
</reference>
<dbReference type="Proteomes" id="UP000011131">
    <property type="component" value="Chromosome"/>
</dbReference>
<dbReference type="KEGG" id="msd:MYSTI_05762"/>